<evidence type="ECO:0000256" key="1">
    <source>
        <dbReference type="SAM" id="MobiDB-lite"/>
    </source>
</evidence>
<dbReference type="Proteomes" id="UP001054945">
    <property type="component" value="Unassembled WGS sequence"/>
</dbReference>
<evidence type="ECO:0000313" key="3">
    <source>
        <dbReference type="Proteomes" id="UP001054945"/>
    </source>
</evidence>
<organism evidence="2 3">
    <name type="scientific">Caerostris extrusa</name>
    <name type="common">Bark spider</name>
    <name type="synonym">Caerostris bankana</name>
    <dbReference type="NCBI Taxonomy" id="172846"/>
    <lineage>
        <taxon>Eukaryota</taxon>
        <taxon>Metazoa</taxon>
        <taxon>Ecdysozoa</taxon>
        <taxon>Arthropoda</taxon>
        <taxon>Chelicerata</taxon>
        <taxon>Arachnida</taxon>
        <taxon>Araneae</taxon>
        <taxon>Araneomorphae</taxon>
        <taxon>Entelegynae</taxon>
        <taxon>Araneoidea</taxon>
        <taxon>Araneidae</taxon>
        <taxon>Caerostris</taxon>
    </lineage>
</organism>
<dbReference type="AlphaFoldDB" id="A0AAV4XSI1"/>
<sequence>MNARCRNHHLHSELKGSSGDYVISTRLFPNVARECNCSPLSVIPILHPMRRGRAATVPSVPQHPSTEAQEECANFFLSLCSRDHTLYTVRPSAADEDADEGAIGSVEKPP</sequence>
<proteinExistence type="predicted"/>
<dbReference type="EMBL" id="BPLR01000712">
    <property type="protein sequence ID" value="GIY96869.1"/>
    <property type="molecule type" value="Genomic_DNA"/>
</dbReference>
<feature type="region of interest" description="Disordered" evidence="1">
    <location>
        <begin position="91"/>
        <end position="110"/>
    </location>
</feature>
<gene>
    <name evidence="2" type="ORF">CEXT_356441</name>
</gene>
<comment type="caution">
    <text evidence="2">The sequence shown here is derived from an EMBL/GenBank/DDBJ whole genome shotgun (WGS) entry which is preliminary data.</text>
</comment>
<protein>
    <submittedName>
        <fullName evidence="2">Uncharacterized protein</fullName>
    </submittedName>
</protein>
<name>A0AAV4XSI1_CAEEX</name>
<reference evidence="2 3" key="1">
    <citation type="submission" date="2021-06" db="EMBL/GenBank/DDBJ databases">
        <title>Caerostris extrusa draft genome.</title>
        <authorList>
            <person name="Kono N."/>
            <person name="Arakawa K."/>
        </authorList>
    </citation>
    <scope>NUCLEOTIDE SEQUENCE [LARGE SCALE GENOMIC DNA]</scope>
</reference>
<accession>A0AAV4XSI1</accession>
<evidence type="ECO:0000313" key="2">
    <source>
        <dbReference type="EMBL" id="GIY96869.1"/>
    </source>
</evidence>
<keyword evidence="3" id="KW-1185">Reference proteome</keyword>